<reference evidence="1 2" key="1">
    <citation type="submission" date="2023-02" db="EMBL/GenBank/DDBJ databases">
        <title>LHISI_Scaffold_Assembly.</title>
        <authorList>
            <person name="Stuart O.P."/>
            <person name="Cleave R."/>
            <person name="Magrath M.J.L."/>
            <person name="Mikheyev A.S."/>
        </authorList>
    </citation>
    <scope>NUCLEOTIDE SEQUENCE [LARGE SCALE GENOMIC DNA]</scope>
    <source>
        <strain evidence="1">Daus_M_001</strain>
        <tissue evidence="1">Leg muscle</tissue>
    </source>
</reference>
<proteinExistence type="predicted"/>
<evidence type="ECO:0000313" key="2">
    <source>
        <dbReference type="Proteomes" id="UP001159363"/>
    </source>
</evidence>
<protein>
    <recommendedName>
        <fullName evidence="3">C2H2-type domain-containing protein</fullName>
    </recommendedName>
</protein>
<organism evidence="1 2">
    <name type="scientific">Dryococelus australis</name>
    <dbReference type="NCBI Taxonomy" id="614101"/>
    <lineage>
        <taxon>Eukaryota</taxon>
        <taxon>Metazoa</taxon>
        <taxon>Ecdysozoa</taxon>
        <taxon>Arthropoda</taxon>
        <taxon>Hexapoda</taxon>
        <taxon>Insecta</taxon>
        <taxon>Pterygota</taxon>
        <taxon>Neoptera</taxon>
        <taxon>Polyneoptera</taxon>
        <taxon>Phasmatodea</taxon>
        <taxon>Verophasmatodea</taxon>
        <taxon>Anareolatae</taxon>
        <taxon>Phasmatidae</taxon>
        <taxon>Eurycanthinae</taxon>
        <taxon>Dryococelus</taxon>
    </lineage>
</organism>
<evidence type="ECO:0008006" key="3">
    <source>
        <dbReference type="Google" id="ProtNLM"/>
    </source>
</evidence>
<name>A0ABQ9IIZ2_9NEOP</name>
<comment type="caution">
    <text evidence="1">The sequence shown here is derived from an EMBL/GenBank/DDBJ whole genome shotgun (WGS) entry which is preliminary data.</text>
</comment>
<dbReference type="Proteomes" id="UP001159363">
    <property type="component" value="Chromosome 1"/>
</dbReference>
<sequence>MLPRGLLGKSCTALLPEEHPVNIYFQMPVTVAMSSSNAEDTGDNILQLIRMILARGATSSNGMNPLQPVISHPSSNLYQPPEYSVFSHSHHFPPPPHTHTLSNDFENSDIEEVTVAEYAPFMSEYVNKYSEQNWGYRRVSFRDAYVCSKRCDGAWHSLVATVPSNPCPQELKMVTMGEDLPSITPSAMVSEDFLEVLHKQCCYCGNTFSQSFNVRYQECIYSLFSPTYKAVHCDNSDSVYANKCALTAHNTICSIKFNSAYQSFHCDKCDIVFSRSDNIYRHKKSKGIVCRSTGRECKYSSKMIAFRFSARQPEENNFPFDINYMTYTCVNCNVVYASREALSVSCRKSSMNLDYYLLAVVSLVVLIVDK</sequence>
<gene>
    <name evidence="1" type="ORF">PR048_002017</name>
</gene>
<dbReference type="EMBL" id="JARBHB010000001">
    <property type="protein sequence ID" value="KAJ8896672.1"/>
    <property type="molecule type" value="Genomic_DNA"/>
</dbReference>
<evidence type="ECO:0000313" key="1">
    <source>
        <dbReference type="EMBL" id="KAJ8896672.1"/>
    </source>
</evidence>
<keyword evidence="2" id="KW-1185">Reference proteome</keyword>
<accession>A0ABQ9IIZ2</accession>